<sequence length="54" mass="5812">VVAKIEPRRGTFWSRGDDNGPGSEPPPRNRIGIATAFVPSRRRSPAAPGKPSFP</sequence>
<organism evidence="2 3">
    <name type="scientific">Thalassiosira oceanica</name>
    <name type="common">Marine diatom</name>
    <dbReference type="NCBI Taxonomy" id="159749"/>
    <lineage>
        <taxon>Eukaryota</taxon>
        <taxon>Sar</taxon>
        <taxon>Stramenopiles</taxon>
        <taxon>Ochrophyta</taxon>
        <taxon>Bacillariophyta</taxon>
        <taxon>Coscinodiscophyceae</taxon>
        <taxon>Thalassiosirophycidae</taxon>
        <taxon>Thalassiosirales</taxon>
        <taxon>Thalassiosiraceae</taxon>
        <taxon>Thalassiosira</taxon>
    </lineage>
</organism>
<keyword evidence="3" id="KW-1185">Reference proteome</keyword>
<feature type="region of interest" description="Disordered" evidence="1">
    <location>
        <begin position="1"/>
        <end position="54"/>
    </location>
</feature>
<accession>K0RCQ8</accession>
<feature type="non-terminal residue" evidence="2">
    <location>
        <position position="1"/>
    </location>
</feature>
<evidence type="ECO:0000256" key="1">
    <source>
        <dbReference type="SAM" id="MobiDB-lite"/>
    </source>
</evidence>
<gene>
    <name evidence="2" type="ORF">THAOC_31015</name>
</gene>
<dbReference type="EMBL" id="AGNL01044226">
    <property type="protein sequence ID" value="EJK50054.1"/>
    <property type="molecule type" value="Genomic_DNA"/>
</dbReference>
<proteinExistence type="predicted"/>
<dbReference type="Proteomes" id="UP000266841">
    <property type="component" value="Unassembled WGS sequence"/>
</dbReference>
<reference evidence="2 3" key="1">
    <citation type="journal article" date="2012" name="Genome Biol.">
        <title>Genome and low-iron response of an oceanic diatom adapted to chronic iron limitation.</title>
        <authorList>
            <person name="Lommer M."/>
            <person name="Specht M."/>
            <person name="Roy A.S."/>
            <person name="Kraemer L."/>
            <person name="Andreson R."/>
            <person name="Gutowska M.A."/>
            <person name="Wolf J."/>
            <person name="Bergner S.V."/>
            <person name="Schilhabel M.B."/>
            <person name="Klostermeier U.C."/>
            <person name="Beiko R.G."/>
            <person name="Rosenstiel P."/>
            <person name="Hippler M."/>
            <person name="Laroche J."/>
        </authorList>
    </citation>
    <scope>NUCLEOTIDE SEQUENCE [LARGE SCALE GENOMIC DNA]</scope>
    <source>
        <strain evidence="2 3">CCMP1005</strain>
    </source>
</reference>
<comment type="caution">
    <text evidence="2">The sequence shown here is derived from an EMBL/GenBank/DDBJ whole genome shotgun (WGS) entry which is preliminary data.</text>
</comment>
<evidence type="ECO:0000313" key="2">
    <source>
        <dbReference type="EMBL" id="EJK50054.1"/>
    </source>
</evidence>
<name>K0RCQ8_THAOC</name>
<protein>
    <submittedName>
        <fullName evidence="2">Uncharacterized protein</fullName>
    </submittedName>
</protein>
<evidence type="ECO:0000313" key="3">
    <source>
        <dbReference type="Proteomes" id="UP000266841"/>
    </source>
</evidence>
<dbReference type="AlphaFoldDB" id="K0RCQ8"/>